<dbReference type="Proteomes" id="UP000265040">
    <property type="component" value="Chromosome 24"/>
</dbReference>
<dbReference type="AlphaFoldDB" id="A0A3Q1J912"/>
<feature type="region of interest" description="Disordered" evidence="1">
    <location>
        <begin position="1"/>
        <end position="113"/>
    </location>
</feature>
<dbReference type="GeneTree" id="ENSGT00390000003299"/>
<name>A0A3Q1J912_ANATE</name>
<organism evidence="2 3">
    <name type="scientific">Anabas testudineus</name>
    <name type="common">Climbing perch</name>
    <name type="synonym">Anthias testudineus</name>
    <dbReference type="NCBI Taxonomy" id="64144"/>
    <lineage>
        <taxon>Eukaryota</taxon>
        <taxon>Metazoa</taxon>
        <taxon>Chordata</taxon>
        <taxon>Craniata</taxon>
        <taxon>Vertebrata</taxon>
        <taxon>Euteleostomi</taxon>
        <taxon>Actinopterygii</taxon>
        <taxon>Neopterygii</taxon>
        <taxon>Teleostei</taxon>
        <taxon>Neoteleostei</taxon>
        <taxon>Acanthomorphata</taxon>
        <taxon>Anabantaria</taxon>
        <taxon>Anabantiformes</taxon>
        <taxon>Anabantoidei</taxon>
        <taxon>Anabantidae</taxon>
        <taxon>Anabas</taxon>
    </lineage>
</organism>
<dbReference type="Ensembl" id="ENSATET00000031908.3">
    <property type="protein sequence ID" value="ENSATEP00000031442.3"/>
    <property type="gene ID" value="ENSATEG00000021676.3"/>
</dbReference>
<dbReference type="InParanoid" id="A0A3Q1J912"/>
<dbReference type="GO" id="GO:0010972">
    <property type="term" value="P:negative regulation of G2/M transition of mitotic cell cycle"/>
    <property type="evidence" value="ECO:0007669"/>
    <property type="project" value="TreeGrafter"/>
</dbReference>
<feature type="compositionally biased region" description="Basic and acidic residues" evidence="1">
    <location>
        <begin position="76"/>
        <end position="101"/>
    </location>
</feature>
<feature type="region of interest" description="Disordered" evidence="1">
    <location>
        <begin position="257"/>
        <end position="322"/>
    </location>
</feature>
<reference evidence="2" key="3">
    <citation type="submission" date="2025-09" db="UniProtKB">
        <authorList>
            <consortium name="Ensembl"/>
        </authorList>
    </citation>
    <scope>IDENTIFICATION</scope>
</reference>
<keyword evidence="3" id="KW-1185">Reference proteome</keyword>
<evidence type="ECO:0000313" key="2">
    <source>
        <dbReference type="Ensembl" id="ENSATEP00000031442.3"/>
    </source>
</evidence>
<feature type="compositionally biased region" description="Polar residues" evidence="1">
    <location>
        <begin position="297"/>
        <end position="307"/>
    </location>
</feature>
<protein>
    <recommendedName>
        <fullName evidence="4">Apoptosis, caspase activation inhibitor</fullName>
    </recommendedName>
</protein>
<proteinExistence type="predicted"/>
<feature type="compositionally biased region" description="Basic and acidic residues" evidence="1">
    <location>
        <begin position="264"/>
        <end position="275"/>
    </location>
</feature>
<evidence type="ECO:0000313" key="3">
    <source>
        <dbReference type="Proteomes" id="UP000265040"/>
    </source>
</evidence>
<dbReference type="GeneID" id="113149558"/>
<evidence type="ECO:0000256" key="1">
    <source>
        <dbReference type="SAM" id="MobiDB-lite"/>
    </source>
</evidence>
<gene>
    <name evidence="2" type="primary">AVEN</name>
</gene>
<accession>A0A3Q1J912</accession>
<dbReference type="PANTHER" id="PTHR16524:SF2">
    <property type="entry name" value="CELL DEATH REGULATOR AVEN"/>
    <property type="match status" value="1"/>
</dbReference>
<reference evidence="2" key="2">
    <citation type="submission" date="2025-08" db="UniProtKB">
        <authorList>
            <consortium name="Ensembl"/>
        </authorList>
    </citation>
    <scope>IDENTIFICATION</scope>
</reference>
<evidence type="ECO:0008006" key="4">
    <source>
        <dbReference type="Google" id="ProtNLM"/>
    </source>
</evidence>
<dbReference type="STRING" id="64144.ENSATEP00000031442"/>
<dbReference type="InterPro" id="IPR026187">
    <property type="entry name" value="Aven"/>
</dbReference>
<feature type="compositionally biased region" description="Basic residues" evidence="1">
    <location>
        <begin position="32"/>
        <end position="52"/>
    </location>
</feature>
<sequence length="322" mass="35508">MEGRPSRGRGGGWRRGGRGGNDSDSFGGEHRGRGRGGHYRGRGKRDHYRGRGRGGGSQAAESHHRDQDGGDNFQEEDNRVEVFSRRKLESNWDRYEESEKQEPDDDTPTQRGTDYHVLLESAGDSFTQFRFSEEKDWEMDSLAASQMSAVFVDLPALAQSLQQVPLHRRLNLEAELVQVSTPVELPTVTIVPKQEVPKASTLPPPVAVKVPVATNPVPRSDSQVSSHAAAAAALPVDDGDEELDQLLSLQKPVLSGLENGSTADEERAAPKKACEEVQVVPEVKDEEMEKVKDEDVTSPTSAPVRQQMTEEDLEDWLDSMIS</sequence>
<feature type="compositionally biased region" description="Acidic residues" evidence="1">
    <location>
        <begin position="309"/>
        <end position="322"/>
    </location>
</feature>
<dbReference type="PANTHER" id="PTHR16524">
    <property type="entry name" value="CELL DEATH REGULATOR AVEN"/>
    <property type="match status" value="1"/>
</dbReference>
<dbReference type="RefSeq" id="XP_026197549.1">
    <property type="nucleotide sequence ID" value="XM_026341764.1"/>
</dbReference>
<reference evidence="2" key="1">
    <citation type="submission" date="2021-04" db="EMBL/GenBank/DDBJ databases">
        <authorList>
            <consortium name="Wellcome Sanger Institute Data Sharing"/>
        </authorList>
    </citation>
    <scope>NUCLEOTIDE SEQUENCE [LARGE SCALE GENOMIC DNA]</scope>
</reference>
<feature type="compositionally biased region" description="Gly residues" evidence="1">
    <location>
        <begin position="8"/>
        <end position="20"/>
    </location>
</feature>